<dbReference type="AlphaFoldDB" id="M1I2H7"/>
<reference evidence="1 2" key="1">
    <citation type="journal article" date="2012" name="ISME J.">
        <title>Genomic evidence of rapid, global-scale gene flow in a Sulfolobus species.</title>
        <authorList>
            <person name="Mao D."/>
            <person name="Grogan D."/>
        </authorList>
    </citation>
    <scope>NUCLEOTIDE SEQUENCE [LARGE SCALE GENOMIC DNA]</scope>
    <source>
        <strain evidence="1 2">N8</strain>
    </source>
</reference>
<gene>
    <name evidence="1" type="ORF">SacN8_02550</name>
</gene>
<protein>
    <submittedName>
        <fullName evidence="1">Uncharacterized protein</fullName>
    </submittedName>
</protein>
<proteinExistence type="predicted"/>
<dbReference type="KEGG" id="sacn:SacN8_02550"/>
<organism evidence="2">
    <name type="scientific">Sulfolobus acidocaldarius N8</name>
    <dbReference type="NCBI Taxonomy" id="1028566"/>
    <lineage>
        <taxon>Archaea</taxon>
        <taxon>Thermoproteota</taxon>
        <taxon>Thermoprotei</taxon>
        <taxon>Sulfolobales</taxon>
        <taxon>Sulfolobaceae</taxon>
        <taxon>Sulfolobus</taxon>
    </lineage>
</organism>
<evidence type="ECO:0000313" key="2">
    <source>
        <dbReference type="Proteomes" id="UP000011281"/>
    </source>
</evidence>
<evidence type="ECO:0000313" key="1">
    <source>
        <dbReference type="EMBL" id="AGE70488.1"/>
    </source>
</evidence>
<name>M1I2H7_9CREN</name>
<sequence>MMIETREDMINYTVSRDKKLIEAFTNPKVYTMIEGSLFEAVEI</sequence>
<dbReference type="HOGENOM" id="CLU_3227987_0_0_2"/>
<dbReference type="PATRIC" id="fig|1028566.6.peg.508"/>
<accession>M1I2H7</accession>
<dbReference type="GeneID" id="77093601"/>
<dbReference type="RefSeq" id="WP_015385447.1">
    <property type="nucleotide sequence ID" value="NC_020246.1"/>
</dbReference>
<dbReference type="EMBL" id="CP002817">
    <property type="protein sequence ID" value="AGE70488.1"/>
    <property type="molecule type" value="Genomic_DNA"/>
</dbReference>
<dbReference type="Proteomes" id="UP000011281">
    <property type="component" value="Chromosome"/>
</dbReference>